<organism evidence="2 3">
    <name type="scientific">Mycetocola miduiensis</name>
    <dbReference type="NCBI Taxonomy" id="995034"/>
    <lineage>
        <taxon>Bacteria</taxon>
        <taxon>Bacillati</taxon>
        <taxon>Actinomycetota</taxon>
        <taxon>Actinomycetes</taxon>
        <taxon>Micrococcales</taxon>
        <taxon>Microbacteriaceae</taxon>
        <taxon>Mycetocola</taxon>
    </lineage>
</organism>
<name>A0A1I5AJS4_9MICO</name>
<evidence type="ECO:0000313" key="3">
    <source>
        <dbReference type="Proteomes" id="UP000198867"/>
    </source>
</evidence>
<dbReference type="AlphaFoldDB" id="A0A1I5AJS4"/>
<keyword evidence="1" id="KW-0472">Membrane</keyword>
<feature type="transmembrane region" description="Helical" evidence="1">
    <location>
        <begin position="37"/>
        <end position="57"/>
    </location>
</feature>
<keyword evidence="1" id="KW-1133">Transmembrane helix</keyword>
<sequence length="63" mass="7039">MAKSLNRMKREIPDNRAYGSTALLQAAREGWQTTLRLALLLLIHRGLPAALGLYLLLSLRPPD</sequence>
<keyword evidence="3" id="KW-1185">Reference proteome</keyword>
<evidence type="ECO:0000313" key="2">
    <source>
        <dbReference type="EMBL" id="SFN62632.1"/>
    </source>
</evidence>
<dbReference type="RefSeq" id="WP_090710170.1">
    <property type="nucleotide sequence ID" value="NZ_FOVM01000003.1"/>
</dbReference>
<reference evidence="3" key="1">
    <citation type="submission" date="2016-10" db="EMBL/GenBank/DDBJ databases">
        <authorList>
            <person name="Varghese N."/>
            <person name="Submissions S."/>
        </authorList>
    </citation>
    <scope>NUCLEOTIDE SEQUENCE [LARGE SCALE GENOMIC DNA]</scope>
    <source>
        <strain evidence="3">CGMCC 1.11101</strain>
    </source>
</reference>
<accession>A0A1I5AJS4</accession>
<gene>
    <name evidence="2" type="ORF">SAMN05216219_1512</name>
</gene>
<keyword evidence="1" id="KW-0812">Transmembrane</keyword>
<dbReference type="EMBL" id="FOVM01000003">
    <property type="protein sequence ID" value="SFN62632.1"/>
    <property type="molecule type" value="Genomic_DNA"/>
</dbReference>
<proteinExistence type="predicted"/>
<dbReference type="STRING" id="995034.SAMN05216219_1512"/>
<protein>
    <submittedName>
        <fullName evidence="2">Uncharacterized protein</fullName>
    </submittedName>
</protein>
<dbReference type="Proteomes" id="UP000198867">
    <property type="component" value="Unassembled WGS sequence"/>
</dbReference>
<evidence type="ECO:0000256" key="1">
    <source>
        <dbReference type="SAM" id="Phobius"/>
    </source>
</evidence>